<protein>
    <submittedName>
        <fullName evidence="1">Uncharacterized protein</fullName>
    </submittedName>
</protein>
<evidence type="ECO:0000313" key="1">
    <source>
        <dbReference type="EMBL" id="GAA2477177.1"/>
    </source>
</evidence>
<name>A0ABN3L6X9_9ACTN</name>
<dbReference type="EMBL" id="BAAATL010000009">
    <property type="protein sequence ID" value="GAA2477177.1"/>
    <property type="molecule type" value="Genomic_DNA"/>
</dbReference>
<evidence type="ECO:0000313" key="2">
    <source>
        <dbReference type="Proteomes" id="UP001501721"/>
    </source>
</evidence>
<keyword evidence="2" id="KW-1185">Reference proteome</keyword>
<organism evidence="1 2">
    <name type="scientific">Streptomyces graminearus</name>
    <dbReference type="NCBI Taxonomy" id="284030"/>
    <lineage>
        <taxon>Bacteria</taxon>
        <taxon>Bacillati</taxon>
        <taxon>Actinomycetota</taxon>
        <taxon>Actinomycetes</taxon>
        <taxon>Kitasatosporales</taxon>
        <taxon>Streptomycetaceae</taxon>
        <taxon>Streptomyces</taxon>
    </lineage>
</organism>
<proteinExistence type="predicted"/>
<dbReference type="RefSeq" id="WP_346075234.1">
    <property type="nucleotide sequence ID" value="NZ_BAAATL010000009.1"/>
</dbReference>
<gene>
    <name evidence="1" type="ORF">GCM10010422_21040</name>
</gene>
<sequence>MFWSNINPYGMFRLDMNTRLDLSGVTIPGQRAAVSERAEADPATR</sequence>
<reference evidence="1 2" key="1">
    <citation type="journal article" date="2019" name="Int. J. Syst. Evol. Microbiol.">
        <title>The Global Catalogue of Microorganisms (GCM) 10K type strain sequencing project: providing services to taxonomists for standard genome sequencing and annotation.</title>
        <authorList>
            <consortium name="The Broad Institute Genomics Platform"/>
            <consortium name="The Broad Institute Genome Sequencing Center for Infectious Disease"/>
            <person name="Wu L."/>
            <person name="Ma J."/>
        </authorList>
    </citation>
    <scope>NUCLEOTIDE SEQUENCE [LARGE SCALE GENOMIC DNA]</scope>
    <source>
        <strain evidence="1 2">JCM 6923</strain>
    </source>
</reference>
<comment type="caution">
    <text evidence="1">The sequence shown here is derived from an EMBL/GenBank/DDBJ whole genome shotgun (WGS) entry which is preliminary data.</text>
</comment>
<accession>A0ABN3L6X9</accession>
<dbReference type="Proteomes" id="UP001501721">
    <property type="component" value="Unassembled WGS sequence"/>
</dbReference>